<dbReference type="OrthoDB" id="3712018at2"/>
<accession>A0A839RLJ9</accession>
<dbReference type="Proteomes" id="UP000567922">
    <property type="component" value="Unassembled WGS sequence"/>
</dbReference>
<sequence length="222" mass="24500">MRHHSDADALIGMTCYGSDGEKIGKVIDLYIDNATGEPSWVTLRTGLLGVKESLVPITEATVTDDGLQFPFTKHKVKDAPDMGTEGDLTPQQEAALFQYYGLPYQDPNIQKAGQPVTLQDANPAPPAPPVPRAPAHREPRPDESGYRETQPARTVPPTPVAPEHGKPPPEGATPETPRPEPQGPRLRRRIVRETQTISVPVEREEYVVEDDDDERRPPPSRR</sequence>
<organism evidence="3 4">
    <name type="scientific">Hoyosella altamirensis</name>
    <dbReference type="NCBI Taxonomy" id="616997"/>
    <lineage>
        <taxon>Bacteria</taxon>
        <taxon>Bacillati</taxon>
        <taxon>Actinomycetota</taxon>
        <taxon>Actinomycetes</taxon>
        <taxon>Mycobacteriales</taxon>
        <taxon>Hoyosellaceae</taxon>
        <taxon>Hoyosella</taxon>
    </lineage>
</organism>
<dbReference type="SUPFAM" id="SSF50346">
    <property type="entry name" value="PRC-barrel domain"/>
    <property type="match status" value="1"/>
</dbReference>
<dbReference type="InterPro" id="IPR027275">
    <property type="entry name" value="PRC-brl_dom"/>
</dbReference>
<dbReference type="Pfam" id="PF05239">
    <property type="entry name" value="PRC"/>
    <property type="match status" value="1"/>
</dbReference>
<feature type="region of interest" description="Disordered" evidence="1">
    <location>
        <begin position="116"/>
        <end position="222"/>
    </location>
</feature>
<keyword evidence="4" id="KW-1185">Reference proteome</keyword>
<reference evidence="3 4" key="1">
    <citation type="submission" date="2020-08" db="EMBL/GenBank/DDBJ databases">
        <title>Sequencing the genomes of 1000 actinobacteria strains.</title>
        <authorList>
            <person name="Klenk H.-P."/>
        </authorList>
    </citation>
    <scope>NUCLEOTIDE SEQUENCE [LARGE SCALE GENOMIC DNA]</scope>
    <source>
        <strain evidence="3 4">DSM 45258</strain>
    </source>
</reference>
<dbReference type="RefSeq" id="WP_064438972.1">
    <property type="nucleotide sequence ID" value="NZ_BDDI01000002.1"/>
</dbReference>
<dbReference type="AlphaFoldDB" id="A0A839RLJ9"/>
<dbReference type="GO" id="GO:0019684">
    <property type="term" value="P:photosynthesis, light reaction"/>
    <property type="evidence" value="ECO:0007669"/>
    <property type="project" value="InterPro"/>
</dbReference>
<feature type="domain" description="PRC-barrel" evidence="2">
    <location>
        <begin position="8"/>
        <end position="68"/>
    </location>
</feature>
<dbReference type="EMBL" id="JACHWS010000001">
    <property type="protein sequence ID" value="MBB3037169.1"/>
    <property type="molecule type" value="Genomic_DNA"/>
</dbReference>
<dbReference type="Gene3D" id="3.90.50.10">
    <property type="entry name" value="Photosynthetic Reaction Center, subunit H, domain 2"/>
    <property type="match status" value="1"/>
</dbReference>
<proteinExistence type="predicted"/>
<dbReference type="InterPro" id="IPR011033">
    <property type="entry name" value="PRC_barrel-like_sf"/>
</dbReference>
<gene>
    <name evidence="3" type="ORF">FHU29_001603</name>
</gene>
<evidence type="ECO:0000256" key="1">
    <source>
        <dbReference type="SAM" id="MobiDB-lite"/>
    </source>
</evidence>
<dbReference type="GO" id="GO:0030077">
    <property type="term" value="C:plasma membrane light-harvesting complex"/>
    <property type="evidence" value="ECO:0007669"/>
    <property type="project" value="InterPro"/>
</dbReference>
<protein>
    <submittedName>
        <fullName evidence="3">Sporulation protein YlmC with PRC-barrel domain</fullName>
    </submittedName>
</protein>
<evidence type="ECO:0000313" key="4">
    <source>
        <dbReference type="Proteomes" id="UP000567922"/>
    </source>
</evidence>
<evidence type="ECO:0000259" key="2">
    <source>
        <dbReference type="Pfam" id="PF05239"/>
    </source>
</evidence>
<name>A0A839RLJ9_9ACTN</name>
<dbReference type="InterPro" id="IPR014747">
    <property type="entry name" value="Bac_photo_RC_H_C"/>
</dbReference>
<feature type="compositionally biased region" description="Basic and acidic residues" evidence="1">
    <location>
        <begin position="135"/>
        <end position="146"/>
    </location>
</feature>
<feature type="compositionally biased region" description="Pro residues" evidence="1">
    <location>
        <begin position="123"/>
        <end position="132"/>
    </location>
</feature>
<comment type="caution">
    <text evidence="3">The sequence shown here is derived from an EMBL/GenBank/DDBJ whole genome shotgun (WGS) entry which is preliminary data.</text>
</comment>
<evidence type="ECO:0000313" key="3">
    <source>
        <dbReference type="EMBL" id="MBB3037169.1"/>
    </source>
</evidence>